<evidence type="ECO:0000313" key="3">
    <source>
        <dbReference type="WBParaSite" id="HCON_00193480-00001"/>
    </source>
</evidence>
<proteinExistence type="predicted"/>
<name>A0A7I4Z844_HAECO</name>
<feature type="region of interest" description="Disordered" evidence="1">
    <location>
        <begin position="72"/>
        <end position="107"/>
    </location>
</feature>
<feature type="region of interest" description="Disordered" evidence="1">
    <location>
        <begin position="13"/>
        <end position="40"/>
    </location>
</feature>
<sequence length="107" mass="11433">MSSLVITPLLRTGCQNGGVASPMETGIEDMPKSGRPATTSILDALDDEPTSLRDLSKVTQVPRSTIHKVLIESTKVSKKRRVAPHDLTPPQATKRDRGAPTTSDAEA</sequence>
<keyword evidence="2" id="KW-1185">Reference proteome</keyword>
<dbReference type="WBParaSite" id="HCON_00193480-00001">
    <property type="protein sequence ID" value="HCON_00193480-00001"/>
    <property type="gene ID" value="HCON_00193480"/>
</dbReference>
<evidence type="ECO:0000313" key="2">
    <source>
        <dbReference type="Proteomes" id="UP000025227"/>
    </source>
</evidence>
<accession>A0A7I4Z844</accession>
<reference evidence="3" key="1">
    <citation type="submission" date="2020-12" db="UniProtKB">
        <authorList>
            <consortium name="WormBaseParasite"/>
        </authorList>
    </citation>
    <scope>IDENTIFICATION</scope>
    <source>
        <strain evidence="3">MHco3</strain>
    </source>
</reference>
<protein>
    <submittedName>
        <fullName evidence="3">HTH iclR-type domain-containing protein</fullName>
    </submittedName>
</protein>
<dbReference type="Proteomes" id="UP000025227">
    <property type="component" value="Unplaced"/>
</dbReference>
<dbReference type="AlphaFoldDB" id="A0A7I4Z844"/>
<evidence type="ECO:0000256" key="1">
    <source>
        <dbReference type="SAM" id="MobiDB-lite"/>
    </source>
</evidence>
<organism evidence="2 3">
    <name type="scientific">Haemonchus contortus</name>
    <name type="common">Barber pole worm</name>
    <dbReference type="NCBI Taxonomy" id="6289"/>
    <lineage>
        <taxon>Eukaryota</taxon>
        <taxon>Metazoa</taxon>
        <taxon>Ecdysozoa</taxon>
        <taxon>Nematoda</taxon>
        <taxon>Chromadorea</taxon>
        <taxon>Rhabditida</taxon>
        <taxon>Rhabditina</taxon>
        <taxon>Rhabditomorpha</taxon>
        <taxon>Strongyloidea</taxon>
        <taxon>Trichostrongylidae</taxon>
        <taxon>Haemonchus</taxon>
    </lineage>
</organism>